<evidence type="ECO:0000256" key="7">
    <source>
        <dbReference type="ARBA" id="ARBA00022714"/>
    </source>
</evidence>
<evidence type="ECO:0000256" key="4">
    <source>
        <dbReference type="ARBA" id="ARBA00013123"/>
    </source>
</evidence>
<evidence type="ECO:0000256" key="6">
    <source>
        <dbReference type="ARBA" id="ARBA00022630"/>
    </source>
</evidence>
<keyword evidence="5 19" id="KW-0500">Molybdenum</keyword>
<dbReference type="SUPFAM" id="SSF56003">
    <property type="entry name" value="Molybdenum cofactor-binding domain"/>
    <property type="match status" value="1"/>
</dbReference>
<dbReference type="EMBL" id="SEYY01006971">
    <property type="protein sequence ID" value="KAB7502685.1"/>
    <property type="molecule type" value="Genomic_DNA"/>
</dbReference>
<dbReference type="GO" id="GO:0005777">
    <property type="term" value="C:peroxisome"/>
    <property type="evidence" value="ECO:0007669"/>
    <property type="project" value="UniProtKB-SubCell"/>
</dbReference>
<evidence type="ECO:0000256" key="3">
    <source>
        <dbReference type="ARBA" id="ARBA00006849"/>
    </source>
</evidence>
<dbReference type="InterPro" id="IPR002888">
    <property type="entry name" value="2Fe-2S-bd"/>
</dbReference>
<feature type="binding site" evidence="18">
    <location>
        <position position="302"/>
    </location>
    <ligand>
        <name>FAD</name>
        <dbReference type="ChEBI" id="CHEBI:57692"/>
    </ligand>
</feature>
<dbReference type="GO" id="GO:0051537">
    <property type="term" value="F:2 iron, 2 sulfur cluster binding"/>
    <property type="evidence" value="ECO:0007669"/>
    <property type="project" value="UniProtKB-KW"/>
</dbReference>
<evidence type="ECO:0000256" key="14">
    <source>
        <dbReference type="ARBA" id="ARBA00034078"/>
    </source>
</evidence>
<keyword evidence="9 18" id="KW-0274">FAD</keyword>
<evidence type="ECO:0000256" key="5">
    <source>
        <dbReference type="ARBA" id="ARBA00022505"/>
    </source>
</evidence>
<dbReference type="FunFam" id="3.30.365.10:FF:000004">
    <property type="entry name" value="Xanthine dehydrogenase oxidase"/>
    <property type="match status" value="1"/>
</dbReference>
<dbReference type="Gene3D" id="3.30.465.10">
    <property type="match status" value="1"/>
</dbReference>
<evidence type="ECO:0000256" key="16">
    <source>
        <dbReference type="ARBA" id="ARBA00049517"/>
    </source>
</evidence>
<dbReference type="InterPro" id="IPR036884">
    <property type="entry name" value="2Fe-2S-bd_dom_sf"/>
</dbReference>
<feature type="binding site" evidence="18">
    <location>
        <position position="363"/>
    </location>
    <ligand>
        <name>FAD</name>
        <dbReference type="ChEBI" id="CHEBI:57692"/>
    </ligand>
</feature>
<accession>A0A5N5TC52</accession>
<comment type="cofactor">
    <cofactor evidence="19">
        <name>Mo-molybdopterin</name>
        <dbReference type="ChEBI" id="CHEBI:71302"/>
    </cofactor>
    <text evidence="19">Binds 1 Mo-molybdopterin (Mo-MPT) cofactor per subunit.</text>
</comment>
<dbReference type="GO" id="GO:0071949">
    <property type="term" value="F:FAD binding"/>
    <property type="evidence" value="ECO:0007669"/>
    <property type="project" value="InterPro"/>
</dbReference>
<keyword evidence="6" id="KW-0285">Flavoprotein</keyword>
<dbReference type="InterPro" id="IPR036856">
    <property type="entry name" value="Ald_Oxase/Xan_DH_a/b_sf"/>
</dbReference>
<reference evidence="21 22" key="1">
    <citation type="journal article" date="2019" name="PLoS Biol.">
        <title>Sex chromosomes control vertical transmission of feminizing Wolbachia symbionts in an isopod.</title>
        <authorList>
            <person name="Becking T."/>
            <person name="Chebbi M.A."/>
            <person name="Giraud I."/>
            <person name="Moumen B."/>
            <person name="Laverre T."/>
            <person name="Caubet Y."/>
            <person name="Peccoud J."/>
            <person name="Gilbert C."/>
            <person name="Cordaux R."/>
        </authorList>
    </citation>
    <scope>NUCLEOTIDE SEQUENCE [LARGE SCALE GENOMIC DNA]</scope>
    <source>
        <strain evidence="21">ANa2</strain>
        <tissue evidence="21">Whole body excluding digestive tract and cuticle</tissue>
    </source>
</reference>
<feature type="binding site" evidence="19">
    <location>
        <position position="95"/>
    </location>
    <ligand>
        <name>[2Fe-2S] cluster</name>
        <dbReference type="ChEBI" id="CHEBI:190135"/>
        <label>2</label>
    </ligand>
</feature>
<comment type="cofactor">
    <cofactor evidence="14">
        <name>[2Fe-2S] cluster</name>
        <dbReference type="ChEBI" id="CHEBI:190135"/>
    </cofactor>
</comment>
<dbReference type="InterPro" id="IPR016167">
    <property type="entry name" value="FAD-bd_PCMH_sub1"/>
</dbReference>
<protein>
    <recommendedName>
        <fullName evidence="4">xanthine dehydrogenase</fullName>
        <ecNumber evidence="4">1.17.1.4</ecNumber>
    </recommendedName>
</protein>
<dbReference type="GO" id="GO:0004854">
    <property type="term" value="F:xanthine dehydrogenase activity"/>
    <property type="evidence" value="ECO:0007669"/>
    <property type="project" value="UniProtKB-EC"/>
</dbReference>
<feature type="binding site" evidence="19">
    <location>
        <position position="97"/>
    </location>
    <ligand>
        <name>[2Fe-2S] cluster</name>
        <dbReference type="ChEBI" id="CHEBI:190135"/>
        <label>2</label>
    </ligand>
</feature>
<keyword evidence="22" id="KW-1185">Reference proteome</keyword>
<dbReference type="Proteomes" id="UP000326759">
    <property type="component" value="Unassembled WGS sequence"/>
</dbReference>
<dbReference type="FunFam" id="3.30.465.10:FF:000004">
    <property type="entry name" value="Xanthine dehydrogenase/oxidase"/>
    <property type="match status" value="1"/>
</dbReference>
<sequence>MVSKLDQKRGSIRHYSINACLASIGTMHGLAVTTVEGVGSTKTRLHPVQERLAKAHGTQCGFCTPGFVMSMYTLLRNNPEPTMEEIELNLVGNLCRCTGYRPILEGFRTFSKEYGCGKENCCRLNNIDTCDKNMPRKDLEHTAVLFDPKSFAPYDPTQDLIFPPDLQSLLLKRGNVLFHKVASLTELLQLKHDYPEAEVAAGNTMKAFARNTESETPQRILYSADITDLKTVKITDSYVEMGSSLTISDVEEEVNRIVKQGPDSKIQNFRSMLEMLPWFADRQIKNVATLGGNVMSYFSISDFNCILMASEATLVFRSRDKEREIKADGEFFQRKRDIVKPDEVIVAIRIPFIKENEFFKSLKHSKRRGKDLSVVNAAMKVTLEFPSLKIKSLIMAIGGVSRTTIMADKTMAKAVGLTWDETFLETGISHLIEETRATMVSTNRSPEYKISLIAGFFFKFYFVRLAKRFTKNFPKLGSPLKLDESDIILPFRKMCTKSLQFFQDVPEDQEKIDPVGRPIPHVSALKQTTGEAIYVDDLPSFENELHAALVLSEKAHANIVSIDPSEALKMEGVEGFFSAKDVSDSQNQTGFVDFDEEIFASSKVQFVGQIIGIVVAETQKLARLAARKVVIKYEDCPNAILSIEKAIEENSVWEPFRIQKGNIEKGFENSKHILEGEFRTGGQEHLYLETNGHIVIPSEDGEIEVIGAMQAPSVMQKLIAKFLEVDINRVTCKTKRMGGAFGGKTSRSITCALPVAFAAVKTQRPVRNILTRSEDMILTGGRHPTLTKWKVGFGDDGQLHALDVKYYLNCGYAIDLSEAVLEKVVFHADNVYKINNLNILGHCCKTNMAPNTSFRALAMPQVIFVIENIVSQVADYLHKSSIEIREKNMYPKTKYTTHFGQELTNITVRECWDQIISSSNYEERKRAIETFNRHNRYKKRGIAVTPFKYPIGFSLPTLCQGAALIHVYLDGSVLLSHGGVEYGQGLHTKMLQVASRALKIPISKIYIAETNTDKVPNASTTAASAASDLSGMAVLNACTKISTRLAPYRNSTPQKTWEEAVSAAYTDRVPLSATGFYKIPGVTHYDFKEAKPASPYSYYSYGASVSEVEINCLTGEHSVLRADIIMDAGKSINPGIDIGQIEGAFAQGYGLVTLEQLFYSSSGELITKGPNAYKLPCVMNIPREFYVTLLRDSVEERAVYSSKATGEPSVLAGVSVFLAIREAIKAARKEDQLTVPLHSPATSETIRMACEDWITSKVYNK</sequence>
<feature type="active site" description="Proton acceptor" evidence="17">
    <location>
        <position position="1207"/>
    </location>
</feature>
<organism evidence="21 22">
    <name type="scientific">Armadillidium nasatum</name>
    <dbReference type="NCBI Taxonomy" id="96803"/>
    <lineage>
        <taxon>Eukaryota</taxon>
        <taxon>Metazoa</taxon>
        <taxon>Ecdysozoa</taxon>
        <taxon>Arthropoda</taxon>
        <taxon>Crustacea</taxon>
        <taxon>Multicrustacea</taxon>
        <taxon>Malacostraca</taxon>
        <taxon>Eumalacostraca</taxon>
        <taxon>Peracarida</taxon>
        <taxon>Isopoda</taxon>
        <taxon>Oniscidea</taxon>
        <taxon>Crinocheta</taxon>
        <taxon>Armadillidiidae</taxon>
        <taxon>Armadillidium</taxon>
    </lineage>
</organism>
<dbReference type="Gene3D" id="1.10.150.120">
    <property type="entry name" value="[2Fe-2S]-binding domain"/>
    <property type="match status" value="1"/>
</dbReference>
<dbReference type="InterPro" id="IPR008274">
    <property type="entry name" value="AldOxase/xan_DH_MoCoBD1"/>
</dbReference>
<dbReference type="InterPro" id="IPR016166">
    <property type="entry name" value="FAD-bd_PCMH"/>
</dbReference>
<dbReference type="InterPro" id="IPR002346">
    <property type="entry name" value="Mopterin_DH_FAD-bd"/>
</dbReference>
<dbReference type="PIRSF" id="PIRSF000127">
    <property type="entry name" value="Xanthine_DH"/>
    <property type="match status" value="1"/>
</dbReference>
<evidence type="ECO:0000256" key="9">
    <source>
        <dbReference type="ARBA" id="ARBA00022827"/>
    </source>
</evidence>
<dbReference type="PANTHER" id="PTHR45444:SF3">
    <property type="entry name" value="XANTHINE DEHYDROGENASE"/>
    <property type="match status" value="1"/>
</dbReference>
<feature type="binding site" evidence="19">
    <location>
        <position position="741"/>
    </location>
    <ligand>
        <name>Mo-molybdopterin</name>
        <dbReference type="ChEBI" id="CHEBI:71302"/>
    </ligand>
    <ligandPart>
        <name>Mo</name>
        <dbReference type="ChEBI" id="CHEBI:28685"/>
    </ligandPart>
</feature>
<comment type="similarity">
    <text evidence="3">Belongs to the xanthine dehydrogenase family.</text>
</comment>
<evidence type="ECO:0000256" key="17">
    <source>
        <dbReference type="PIRSR" id="PIRSR000127-1"/>
    </source>
</evidence>
<feature type="binding site" evidence="19">
    <location>
        <position position="60"/>
    </location>
    <ligand>
        <name>[2Fe-2S] cluster</name>
        <dbReference type="ChEBI" id="CHEBI:190135"/>
        <label>2</label>
    </ligand>
</feature>
<evidence type="ECO:0000256" key="12">
    <source>
        <dbReference type="ARBA" id="ARBA00023014"/>
    </source>
</evidence>
<dbReference type="EC" id="1.17.1.4" evidence="4"/>
<dbReference type="SMART" id="SM01092">
    <property type="entry name" value="CO_deh_flav_C"/>
    <property type="match status" value="1"/>
</dbReference>
<feature type="binding site" evidence="19">
    <location>
        <position position="855"/>
    </location>
    <ligand>
        <name>Mo-molybdopterin</name>
        <dbReference type="ChEBI" id="CHEBI:71302"/>
    </ligand>
    <ligandPart>
        <name>Mo</name>
        <dbReference type="ChEBI" id="CHEBI:28685"/>
    </ligandPart>
</feature>
<keyword evidence="12 19" id="KW-0411">Iron-sulfur</keyword>
<dbReference type="SUPFAM" id="SSF47741">
    <property type="entry name" value="CO dehydrogenase ISP C-domain like"/>
    <property type="match status" value="1"/>
</dbReference>
<keyword evidence="7 19" id="KW-0001">2Fe-2S</keyword>
<evidence type="ECO:0000313" key="21">
    <source>
        <dbReference type="EMBL" id="KAB7502685.1"/>
    </source>
</evidence>
<dbReference type="InterPro" id="IPR005107">
    <property type="entry name" value="CO_DH_flav_C"/>
</dbReference>
<evidence type="ECO:0000256" key="8">
    <source>
        <dbReference type="ARBA" id="ARBA00022723"/>
    </source>
</evidence>
<evidence type="ECO:0000256" key="18">
    <source>
        <dbReference type="PIRSR" id="PIRSR000127-2"/>
    </source>
</evidence>
<dbReference type="Pfam" id="PF01315">
    <property type="entry name" value="Ald_Xan_dh_C"/>
    <property type="match status" value="1"/>
</dbReference>
<dbReference type="InterPro" id="IPR012675">
    <property type="entry name" value="Beta-grasp_dom_sf"/>
</dbReference>
<gene>
    <name evidence="21" type="primary">XDH_0</name>
    <name evidence="21" type="ORF">Anas_10266</name>
</gene>
<dbReference type="InterPro" id="IPR046867">
    <property type="entry name" value="AldOxase/xan_DH_MoCoBD2"/>
</dbReference>
<dbReference type="SUPFAM" id="SSF55447">
    <property type="entry name" value="CO dehydrogenase flavoprotein C-terminal domain-like"/>
    <property type="match status" value="1"/>
</dbReference>
<evidence type="ECO:0000256" key="19">
    <source>
        <dbReference type="PIRSR" id="PIRSR000127-3"/>
    </source>
</evidence>
<evidence type="ECO:0000256" key="10">
    <source>
        <dbReference type="ARBA" id="ARBA00023002"/>
    </source>
</evidence>
<dbReference type="PANTHER" id="PTHR45444">
    <property type="entry name" value="XANTHINE DEHYDROGENASE"/>
    <property type="match status" value="1"/>
</dbReference>
<proteinExistence type="inferred from homology"/>
<dbReference type="SUPFAM" id="SSF56176">
    <property type="entry name" value="FAD-binding/transporter-associated domain-like"/>
    <property type="match status" value="1"/>
</dbReference>
<feature type="binding site" evidence="19">
    <location>
        <position position="63"/>
    </location>
    <ligand>
        <name>[2Fe-2S] cluster</name>
        <dbReference type="ChEBI" id="CHEBI:190135"/>
        <label>2</label>
    </ligand>
</feature>
<dbReference type="InterPro" id="IPR036318">
    <property type="entry name" value="FAD-bd_PCMH-like_sf"/>
</dbReference>
<dbReference type="Pfam" id="PF01799">
    <property type="entry name" value="Fer2_2"/>
    <property type="match status" value="1"/>
</dbReference>
<keyword evidence="8 19" id="KW-0479">Metal-binding</keyword>
<evidence type="ECO:0000256" key="11">
    <source>
        <dbReference type="ARBA" id="ARBA00023004"/>
    </source>
</evidence>
<dbReference type="Gene3D" id="3.30.43.10">
    <property type="entry name" value="Uridine Diphospho-n-acetylenolpyruvylglucosamine Reductase, domain 2"/>
    <property type="match status" value="1"/>
</dbReference>
<dbReference type="Pfam" id="PF03450">
    <property type="entry name" value="CO_deh_flav_C"/>
    <property type="match status" value="1"/>
</dbReference>
<dbReference type="Gene3D" id="3.30.365.10">
    <property type="entry name" value="Aldehyde oxidase/xanthine dehydrogenase, molybdopterin binding domain"/>
    <property type="match status" value="4"/>
</dbReference>
<comment type="cofactor">
    <cofactor evidence="1 18">
        <name>FAD</name>
        <dbReference type="ChEBI" id="CHEBI:57692"/>
    </cofactor>
</comment>
<evidence type="ECO:0000256" key="13">
    <source>
        <dbReference type="ARBA" id="ARBA00023140"/>
    </source>
</evidence>
<dbReference type="Gene3D" id="3.10.20.30">
    <property type="match status" value="1"/>
</dbReference>
<dbReference type="Pfam" id="PF20256">
    <property type="entry name" value="MoCoBD_2"/>
    <property type="match status" value="1"/>
</dbReference>
<dbReference type="FunFam" id="3.90.1170.50:FF:000001">
    <property type="entry name" value="Aldehyde oxidase 1"/>
    <property type="match status" value="1"/>
</dbReference>
<dbReference type="Gene3D" id="3.30.390.50">
    <property type="entry name" value="CO dehydrogenase flavoprotein, C-terminal domain"/>
    <property type="match status" value="1"/>
</dbReference>
<dbReference type="FunFam" id="3.30.365.10:FF:000001">
    <property type="entry name" value="Xanthine dehydrogenase oxidase"/>
    <property type="match status" value="1"/>
</dbReference>
<feature type="binding site" evidence="19">
    <location>
        <position position="710"/>
    </location>
    <ligand>
        <name>Mo-molybdopterin</name>
        <dbReference type="ChEBI" id="CHEBI:71302"/>
    </ligand>
    <ligandPart>
        <name>Mo</name>
        <dbReference type="ChEBI" id="CHEBI:28685"/>
    </ligandPart>
</feature>
<evidence type="ECO:0000256" key="15">
    <source>
        <dbReference type="ARBA" id="ARBA00049017"/>
    </source>
</evidence>
<dbReference type="SUPFAM" id="SSF54665">
    <property type="entry name" value="CO dehydrogenase molybdoprotein N-domain-like"/>
    <property type="match status" value="1"/>
</dbReference>
<evidence type="ECO:0000256" key="2">
    <source>
        <dbReference type="ARBA" id="ARBA00004275"/>
    </source>
</evidence>
<dbReference type="InterPro" id="IPR016208">
    <property type="entry name" value="Ald_Oxase/xanthine_DH-like"/>
</dbReference>
<feature type="domain" description="FAD-binding PCMH-type" evidence="20">
    <location>
        <begin position="171"/>
        <end position="355"/>
    </location>
</feature>
<comment type="catalytic activity">
    <reaction evidence="16">
        <text>hypoxanthine + NAD(+) + H2O = xanthine + NADH + H(+)</text>
        <dbReference type="Rhea" id="RHEA:24670"/>
        <dbReference type="ChEBI" id="CHEBI:15377"/>
        <dbReference type="ChEBI" id="CHEBI:15378"/>
        <dbReference type="ChEBI" id="CHEBI:17368"/>
        <dbReference type="ChEBI" id="CHEBI:17712"/>
        <dbReference type="ChEBI" id="CHEBI:57540"/>
        <dbReference type="ChEBI" id="CHEBI:57945"/>
        <dbReference type="EC" id="1.17.1.4"/>
    </reaction>
</comment>
<feature type="binding site" evidence="18">
    <location>
        <position position="279"/>
    </location>
    <ligand>
        <name>FAD</name>
        <dbReference type="ChEBI" id="CHEBI:57692"/>
    </ligand>
</feature>
<dbReference type="OrthoDB" id="8300278at2759"/>
<dbReference type="PROSITE" id="PS51387">
    <property type="entry name" value="FAD_PCMH"/>
    <property type="match status" value="1"/>
</dbReference>
<dbReference type="GO" id="GO:0005506">
    <property type="term" value="F:iron ion binding"/>
    <property type="evidence" value="ECO:0007669"/>
    <property type="project" value="InterPro"/>
</dbReference>
<dbReference type="InterPro" id="IPR037165">
    <property type="entry name" value="AldOxase/xan_DH_Mopterin-bd_sf"/>
</dbReference>
<dbReference type="InterPro" id="IPR000674">
    <property type="entry name" value="Ald_Oxase/Xan_DH_a/b"/>
</dbReference>
<feature type="binding site" evidence="19">
    <location>
        <position position="1023"/>
    </location>
    <ligand>
        <name>Mo-molybdopterin</name>
        <dbReference type="ChEBI" id="CHEBI:71302"/>
    </ligand>
    <ligandPart>
        <name>Mo</name>
        <dbReference type="ChEBI" id="CHEBI:28685"/>
    </ligandPart>
</feature>
<evidence type="ECO:0000256" key="1">
    <source>
        <dbReference type="ARBA" id="ARBA00001974"/>
    </source>
</evidence>
<dbReference type="InterPro" id="IPR036683">
    <property type="entry name" value="CO_DH_flav_C_dom_sf"/>
</dbReference>
<comment type="caution">
    <text evidence="21">The sequence shown here is derived from an EMBL/GenBank/DDBJ whole genome shotgun (WGS) entry which is preliminary data.</text>
</comment>
<keyword evidence="10" id="KW-0560">Oxidoreductase</keyword>
<feature type="binding site" evidence="19">
    <location>
        <position position="20"/>
    </location>
    <ligand>
        <name>[2Fe-2S] cluster</name>
        <dbReference type="ChEBI" id="CHEBI:190135"/>
        <label>1</label>
    </ligand>
</feature>
<dbReference type="Pfam" id="PF00941">
    <property type="entry name" value="FAD_binding_5"/>
    <property type="match status" value="1"/>
</dbReference>
<dbReference type="FunFam" id="1.10.150.120:FF:000001">
    <property type="entry name" value="Aldehyde oxidase 1"/>
    <property type="match status" value="1"/>
</dbReference>
<comment type="subcellular location">
    <subcellularLocation>
        <location evidence="2">Peroxisome</location>
    </subcellularLocation>
</comment>
<keyword evidence="11 19" id="KW-0408">Iron</keyword>
<keyword evidence="13" id="KW-0576">Peroxisome</keyword>
<evidence type="ECO:0000259" key="20">
    <source>
        <dbReference type="PROSITE" id="PS51387"/>
    </source>
</evidence>
<name>A0A5N5TC52_9CRUS</name>
<comment type="cofactor">
    <cofactor evidence="19">
        <name>[2Fe-2S] cluster</name>
        <dbReference type="ChEBI" id="CHEBI:190135"/>
    </cofactor>
    <text evidence="19">Binds 2 [2Fe-2S] clusters.</text>
</comment>
<dbReference type="InterPro" id="IPR016169">
    <property type="entry name" value="FAD-bd_PCMH_sub2"/>
</dbReference>
<dbReference type="Pfam" id="PF02738">
    <property type="entry name" value="MoCoBD_1"/>
    <property type="match status" value="1"/>
</dbReference>
<dbReference type="AlphaFoldDB" id="A0A5N5TC52"/>
<comment type="catalytic activity">
    <reaction evidence="15">
        <text>xanthine + NAD(+) + H2O = urate + NADH + H(+)</text>
        <dbReference type="Rhea" id="RHEA:16669"/>
        <dbReference type="ChEBI" id="CHEBI:15377"/>
        <dbReference type="ChEBI" id="CHEBI:15378"/>
        <dbReference type="ChEBI" id="CHEBI:17712"/>
        <dbReference type="ChEBI" id="CHEBI:17775"/>
        <dbReference type="ChEBI" id="CHEBI:57540"/>
        <dbReference type="ChEBI" id="CHEBI:57945"/>
        <dbReference type="EC" id="1.17.1.4"/>
    </reaction>
</comment>
<dbReference type="Gene3D" id="3.90.1170.50">
    <property type="entry name" value="Aldehyde oxidase/xanthine dehydrogenase, a/b hammerhead"/>
    <property type="match status" value="1"/>
</dbReference>
<dbReference type="SMART" id="SM01008">
    <property type="entry name" value="Ald_Xan_dh_C"/>
    <property type="match status" value="1"/>
</dbReference>
<evidence type="ECO:0000313" key="22">
    <source>
        <dbReference type="Proteomes" id="UP000326759"/>
    </source>
</evidence>